<name>I0YMY3_COCSC</name>
<dbReference type="Gene3D" id="1.10.606.20">
    <property type="match status" value="1"/>
</dbReference>
<dbReference type="Pfam" id="PF21167">
    <property type="entry name" value="DUF6851"/>
    <property type="match status" value="1"/>
</dbReference>
<dbReference type="Gene3D" id="1.10.606.10">
    <property type="entry name" value="Vanadium-containing Chloroperoxidase, domain 2"/>
    <property type="match status" value="1"/>
</dbReference>
<dbReference type="InterPro" id="IPR049283">
    <property type="entry name" value="DUF6851"/>
</dbReference>
<dbReference type="Proteomes" id="UP000007264">
    <property type="component" value="Unassembled WGS sequence"/>
</dbReference>
<evidence type="ECO:0000259" key="2">
    <source>
        <dbReference type="Pfam" id="PF21167"/>
    </source>
</evidence>
<dbReference type="RefSeq" id="XP_005644296.1">
    <property type="nucleotide sequence ID" value="XM_005644239.1"/>
</dbReference>
<feature type="domain" description="DUF6851" evidence="2">
    <location>
        <begin position="7"/>
        <end position="100"/>
    </location>
</feature>
<dbReference type="GO" id="GO:0004601">
    <property type="term" value="F:peroxidase activity"/>
    <property type="evidence" value="ECO:0007669"/>
    <property type="project" value="UniProtKB-KW"/>
</dbReference>
<reference evidence="3 4" key="1">
    <citation type="journal article" date="2012" name="Genome Biol.">
        <title>The genome of the polar eukaryotic microalga coccomyxa subellipsoidea reveals traits of cold adaptation.</title>
        <authorList>
            <person name="Blanc G."/>
            <person name="Agarkova I."/>
            <person name="Grimwood J."/>
            <person name="Kuo A."/>
            <person name="Brueggeman A."/>
            <person name="Dunigan D."/>
            <person name="Gurnon J."/>
            <person name="Ladunga I."/>
            <person name="Lindquist E."/>
            <person name="Lucas S."/>
            <person name="Pangilinan J."/>
            <person name="Proschold T."/>
            <person name="Salamov A."/>
            <person name="Schmutz J."/>
            <person name="Weeks D."/>
            <person name="Yamada T."/>
            <person name="Claverie J.M."/>
            <person name="Grigoriev I."/>
            <person name="Van Etten J."/>
            <person name="Lomsadze A."/>
            <person name="Borodovsky M."/>
        </authorList>
    </citation>
    <scope>NUCLEOTIDE SEQUENCE [LARGE SCALE GENOMIC DNA]</scope>
    <source>
        <strain evidence="3 4">C-169</strain>
    </source>
</reference>
<evidence type="ECO:0000259" key="1">
    <source>
        <dbReference type="Pfam" id="PF01569"/>
    </source>
</evidence>
<comment type="caution">
    <text evidence="3">The sequence shown here is derived from an EMBL/GenBank/DDBJ whole genome shotgun (WGS) entry which is preliminary data.</text>
</comment>
<dbReference type="PANTHER" id="PTHR34599">
    <property type="entry name" value="PEROXIDASE-RELATED"/>
    <property type="match status" value="1"/>
</dbReference>
<dbReference type="InterPro" id="IPR036938">
    <property type="entry name" value="PAP2/HPO_sf"/>
</dbReference>
<dbReference type="KEGG" id="csl:COCSUDRAFT_58484"/>
<organism evidence="3 4">
    <name type="scientific">Coccomyxa subellipsoidea (strain C-169)</name>
    <name type="common">Green microalga</name>
    <dbReference type="NCBI Taxonomy" id="574566"/>
    <lineage>
        <taxon>Eukaryota</taxon>
        <taxon>Viridiplantae</taxon>
        <taxon>Chlorophyta</taxon>
        <taxon>core chlorophytes</taxon>
        <taxon>Trebouxiophyceae</taxon>
        <taxon>Trebouxiophyceae incertae sedis</taxon>
        <taxon>Coccomyxaceae</taxon>
        <taxon>Coccomyxa</taxon>
        <taxon>Coccomyxa subellipsoidea</taxon>
    </lineage>
</organism>
<proteinExistence type="predicted"/>
<keyword evidence="4" id="KW-1185">Reference proteome</keyword>
<accession>I0YMY3</accession>
<dbReference type="SUPFAM" id="SSF48317">
    <property type="entry name" value="Acid phosphatase/Vanadium-dependent haloperoxidase"/>
    <property type="match status" value="1"/>
</dbReference>
<evidence type="ECO:0000313" key="4">
    <source>
        <dbReference type="Proteomes" id="UP000007264"/>
    </source>
</evidence>
<evidence type="ECO:0000313" key="3">
    <source>
        <dbReference type="EMBL" id="EIE19752.1"/>
    </source>
</evidence>
<dbReference type="InterPro" id="IPR016119">
    <property type="entry name" value="Br/Cl_peroxidase_C"/>
</dbReference>
<dbReference type="PANTHER" id="PTHR34599:SF2">
    <property type="entry name" value="TRAF-TYPE DOMAIN-CONTAINING PROTEIN"/>
    <property type="match status" value="1"/>
</dbReference>
<dbReference type="OrthoDB" id="1876163at2759"/>
<dbReference type="Pfam" id="PF01569">
    <property type="entry name" value="PAP2"/>
    <property type="match status" value="1"/>
</dbReference>
<dbReference type="CDD" id="cd03398">
    <property type="entry name" value="PAP2_haloperoxidase"/>
    <property type="match status" value="1"/>
</dbReference>
<dbReference type="AlphaFoldDB" id="I0YMY3"/>
<feature type="domain" description="Phosphatidic acid phosphatase type 2/haloperoxidase" evidence="1">
    <location>
        <begin position="253"/>
        <end position="385"/>
    </location>
</feature>
<sequence length="396" mass="42676">MKASMTINEAANAATSGAAVKALTNLFPGANQTQQIMSFLRATKDSQGVAFKLGQKVCGACILARGQDGSNQYGKDYGSVNTSPYADATNYFPVNDPQMIPGITECRGLRSRNNWQPLCVPKKHWVTEQPLTESECTVQSFSGPWASYCHPMFMTSPDEFLRLTPGPPCLDSPSGDAEYRKQAKDVLDHSAALSDMEKAITEYWADGPKTVQPPGHWMHFAADAAVQKVEAWQGSYKGVGFINGSCWQPYQESTFVTPPFPGYVSGHSTFSAAAAEFLQLYFGSDSFQGPACSLREEGMSIYEPRLLKGQAGHVAGFTDIPNTGKNSKGYSPAQDLVMCWSTFTEAATQAGISRIMGGIHTHSDNVDGLSMGRAVGQLVYKKASKLWAAAATQAAP</sequence>
<dbReference type="EMBL" id="AGSI01000018">
    <property type="protein sequence ID" value="EIE19752.1"/>
    <property type="molecule type" value="Genomic_DNA"/>
</dbReference>
<protein>
    <submittedName>
        <fullName evidence="3">Acid phosphatase/Vanadium-dependent haloperoxidase</fullName>
    </submittedName>
</protein>
<dbReference type="InterPro" id="IPR000326">
    <property type="entry name" value="PAP2/HPO"/>
</dbReference>
<gene>
    <name evidence="3" type="ORF">COCSUDRAFT_58484</name>
</gene>
<dbReference type="GeneID" id="17037724"/>
<dbReference type="InterPro" id="IPR052559">
    <property type="entry name" value="V-haloperoxidase"/>
</dbReference>